<dbReference type="OrthoDB" id="9830251at2"/>
<dbReference type="STRING" id="234267.Acid_2415"/>
<dbReference type="KEGG" id="sus:Acid_2415"/>
<keyword evidence="1" id="KW-0732">Signal</keyword>
<sequence length="278" mass="30157" precursor="true">MRVRWFAICALILAITVCISCSSGPTGPEKGTPAFYWQAARETFAAGDTTKTLEHLDKLLADHNEYSDRALTWSLVLTSGLAAGYTELADTYEIGGRVNKSDPSAFRRPMMNYRSIAGRLSLQFGENFAKFASVKGDTVPLAFGRPIGTAATAPGLTRIGKGMVMPAADLENTETKTLERNILLAACSAAGAPDDTAKLESLLKSPDATVPRPVFVMAMARALYNASQLYNNRKLDDPSKLTIFAERAQEAMKSVPDSKEAKELNVKIAETIKKNKRT</sequence>
<evidence type="ECO:0000313" key="2">
    <source>
        <dbReference type="EMBL" id="ABJ83404.1"/>
    </source>
</evidence>
<proteinExistence type="predicted"/>
<dbReference type="AlphaFoldDB" id="Q025C2"/>
<gene>
    <name evidence="2" type="ordered locus">Acid_2415</name>
</gene>
<evidence type="ECO:0008006" key="3">
    <source>
        <dbReference type="Google" id="ProtNLM"/>
    </source>
</evidence>
<protein>
    <recommendedName>
        <fullName evidence="3">Lipoprotein</fullName>
    </recommendedName>
</protein>
<dbReference type="InParanoid" id="Q025C2"/>
<accession>Q025C2</accession>
<dbReference type="HOGENOM" id="CLU_1000762_0_0_0"/>
<reference evidence="2" key="1">
    <citation type="submission" date="2006-10" db="EMBL/GenBank/DDBJ databases">
        <title>Complete sequence of Solibacter usitatus Ellin6076.</title>
        <authorList>
            <consortium name="US DOE Joint Genome Institute"/>
            <person name="Copeland A."/>
            <person name="Lucas S."/>
            <person name="Lapidus A."/>
            <person name="Barry K."/>
            <person name="Detter J.C."/>
            <person name="Glavina del Rio T."/>
            <person name="Hammon N."/>
            <person name="Israni S."/>
            <person name="Dalin E."/>
            <person name="Tice H."/>
            <person name="Pitluck S."/>
            <person name="Thompson L.S."/>
            <person name="Brettin T."/>
            <person name="Bruce D."/>
            <person name="Han C."/>
            <person name="Tapia R."/>
            <person name="Gilna P."/>
            <person name="Schmutz J."/>
            <person name="Larimer F."/>
            <person name="Land M."/>
            <person name="Hauser L."/>
            <person name="Kyrpides N."/>
            <person name="Mikhailova N."/>
            <person name="Janssen P.H."/>
            <person name="Kuske C.R."/>
            <person name="Richardson P."/>
        </authorList>
    </citation>
    <scope>NUCLEOTIDE SEQUENCE</scope>
    <source>
        <strain evidence="2">Ellin6076</strain>
    </source>
</reference>
<dbReference type="EMBL" id="CP000473">
    <property type="protein sequence ID" value="ABJ83404.1"/>
    <property type="molecule type" value="Genomic_DNA"/>
</dbReference>
<feature type="chain" id="PRO_5004163268" description="Lipoprotein" evidence="1">
    <location>
        <begin position="23"/>
        <end position="278"/>
    </location>
</feature>
<feature type="signal peptide" evidence="1">
    <location>
        <begin position="1"/>
        <end position="22"/>
    </location>
</feature>
<evidence type="ECO:0000256" key="1">
    <source>
        <dbReference type="SAM" id="SignalP"/>
    </source>
</evidence>
<name>Q025C2_SOLUE</name>
<organism evidence="2">
    <name type="scientific">Solibacter usitatus (strain Ellin6076)</name>
    <dbReference type="NCBI Taxonomy" id="234267"/>
    <lineage>
        <taxon>Bacteria</taxon>
        <taxon>Pseudomonadati</taxon>
        <taxon>Acidobacteriota</taxon>
        <taxon>Terriglobia</taxon>
        <taxon>Bryobacterales</taxon>
        <taxon>Solibacteraceae</taxon>
        <taxon>Candidatus Solibacter</taxon>
    </lineage>
</organism>